<dbReference type="Proteomes" id="UP001165064">
    <property type="component" value="Unassembled WGS sequence"/>
</dbReference>
<organism evidence="1 2">
    <name type="scientific">Ambrosiozyma monospora</name>
    <name type="common">Yeast</name>
    <name type="synonym">Endomycopsis monosporus</name>
    <dbReference type="NCBI Taxonomy" id="43982"/>
    <lineage>
        <taxon>Eukaryota</taxon>
        <taxon>Fungi</taxon>
        <taxon>Dikarya</taxon>
        <taxon>Ascomycota</taxon>
        <taxon>Saccharomycotina</taxon>
        <taxon>Pichiomycetes</taxon>
        <taxon>Pichiales</taxon>
        <taxon>Pichiaceae</taxon>
        <taxon>Ambrosiozyma</taxon>
    </lineage>
</organism>
<evidence type="ECO:0000313" key="2">
    <source>
        <dbReference type="Proteomes" id="UP001165064"/>
    </source>
</evidence>
<sequence length="127" mass="14008">MFNDGEGNNFTLGYLLYKTEDELIQEAVETAKAADKVVLCVGTSYDYESEGFDRKSMDLPGNQNRLVAEVLKVNKNVILVNQSGNPVTLPWIDEIPAFIQAWFNGMESGNAIADILFGDANPSVCLR</sequence>
<gene>
    <name evidence="1" type="ORF">Amon02_001336000</name>
</gene>
<protein>
    <submittedName>
        <fullName evidence="1">Unnamed protein product</fullName>
    </submittedName>
</protein>
<reference evidence="1" key="1">
    <citation type="submission" date="2023-04" db="EMBL/GenBank/DDBJ databases">
        <title>Ambrosiozyma monospora NBRC 10751.</title>
        <authorList>
            <person name="Ichikawa N."/>
            <person name="Sato H."/>
            <person name="Tonouchi N."/>
        </authorList>
    </citation>
    <scope>NUCLEOTIDE SEQUENCE</scope>
    <source>
        <strain evidence="1">NBRC 10751</strain>
    </source>
</reference>
<dbReference type="EMBL" id="BSXS01017315">
    <property type="protein sequence ID" value="GMF08765.1"/>
    <property type="molecule type" value="Genomic_DNA"/>
</dbReference>
<proteinExistence type="predicted"/>
<comment type="caution">
    <text evidence="1">The sequence shown here is derived from an EMBL/GenBank/DDBJ whole genome shotgun (WGS) entry which is preliminary data.</text>
</comment>
<name>A0ACB5UCR4_AMBMO</name>
<evidence type="ECO:0000313" key="1">
    <source>
        <dbReference type="EMBL" id="GMF08765.1"/>
    </source>
</evidence>
<accession>A0ACB5UCR4</accession>
<keyword evidence="2" id="KW-1185">Reference proteome</keyword>